<gene>
    <name evidence="3" type="ORF">JKF63_06769</name>
</gene>
<name>A0A836ICB4_9TRYP</name>
<organism evidence="3 4">
    <name type="scientific">Porcisia hertigi</name>
    <dbReference type="NCBI Taxonomy" id="2761500"/>
    <lineage>
        <taxon>Eukaryota</taxon>
        <taxon>Discoba</taxon>
        <taxon>Euglenozoa</taxon>
        <taxon>Kinetoplastea</taxon>
        <taxon>Metakinetoplastina</taxon>
        <taxon>Trypanosomatida</taxon>
        <taxon>Trypanosomatidae</taxon>
        <taxon>Leishmaniinae</taxon>
        <taxon>Porcisia</taxon>
    </lineage>
</organism>
<feature type="coiled-coil region" evidence="1">
    <location>
        <begin position="654"/>
        <end position="794"/>
    </location>
</feature>
<proteinExistence type="predicted"/>
<keyword evidence="4" id="KW-1185">Reference proteome</keyword>
<feature type="coiled-coil region" evidence="1">
    <location>
        <begin position="562"/>
        <end position="620"/>
    </location>
</feature>
<dbReference type="EMBL" id="JAFJZO010000014">
    <property type="protein sequence ID" value="KAG5509459.1"/>
    <property type="molecule type" value="Genomic_DNA"/>
</dbReference>
<comment type="caution">
    <text evidence="3">The sequence shown here is derived from an EMBL/GenBank/DDBJ whole genome shotgun (WGS) entry which is preliminary data.</text>
</comment>
<dbReference type="GeneID" id="94292795"/>
<dbReference type="KEGG" id="phet:94292795"/>
<feature type="region of interest" description="Disordered" evidence="2">
    <location>
        <begin position="150"/>
        <end position="203"/>
    </location>
</feature>
<protein>
    <submittedName>
        <fullName evidence="3">Uncharacterized protein</fullName>
    </submittedName>
</protein>
<dbReference type="Proteomes" id="UP000674318">
    <property type="component" value="Unassembled WGS sequence"/>
</dbReference>
<feature type="compositionally biased region" description="Basic and acidic residues" evidence="2">
    <location>
        <begin position="360"/>
        <end position="371"/>
    </location>
</feature>
<evidence type="ECO:0000256" key="2">
    <source>
        <dbReference type="SAM" id="MobiDB-lite"/>
    </source>
</evidence>
<evidence type="ECO:0000313" key="3">
    <source>
        <dbReference type="EMBL" id="KAG5509459.1"/>
    </source>
</evidence>
<sequence length="946" mass="100576">MSVDTQDVAVEVDLSKLIDFGVTFQPLQLTLKDILRRLADLERENVTQNDQITEMMANIARLEEVNEALQKAQSELAAAAVAKTSVIDGEDGEEAEGKDTGSEHAALWDEMSLLNDVLGELHEGATRGRPSIDEIYAARKHRDSIVRKASVPLGSASQSIGSKSGASQLLHSPARTASGSAVVPPARDVSPGSAGTSQRQQDPLLEVSSEALLPLGDIVLSKAHEALEMVPESQKFSEGSPHAGGDEDAASVRDSKARTQTSASSASGSLGVCGTLRRGVTVVDGPYGPKGRLVVGTSKSQAAVGLQEGPSSSLHQEVLASPPAWPAATGGEDAGEHREAVETVSSDQQQPQQLPRRSSKYAEKRLAEGAARRLSARGAPSPSGAYEKSPLGKQLSVCNILRRDGEDIAYLNRVVAEILGEMKGLHDAVDLLRMGHEDGNGVPAWTNAPVDAANINNLSRRLARLEGDVADVSQRTRHSDKQREEELDDLKKQLRVARGLTDDDVNALRSSADLADRLRQLEGRAAALEAAQGILQEQFSSVLAVGEDASGEGLPDINALQFAALQGAVKALEKQLEGLLVEQEDPHDWTNDIRKINDALQAVEADLESAQDHLVRLGKEASRLDMEKANRTELPDPVLIAKADGDAGGDMAATAALSSRISRAEADIERLKEAKADRTALHKLRDDLDSLQRLVERSSEQGLHGADLDSEAVSQGMEGMLRELQGELSALKEADNARFGGGLGGNDGKELLDRLERLENCKADATLVANKAERDYVENALERLMREVEQVLNATNAGLIDTLEKSLGILRDMIDGKATKQDVAKLQGWMAESNLGGGGGAGAPDGLTGFKGFRCLGCNRPMDSMRPRALAAPMSPFLNRNPQNHIQDNVTRTIQQQQAPPRAGGGAGGHAAALGATASSSHTIGSAEGLYQRGTNSEPLPPIEPM</sequence>
<evidence type="ECO:0000256" key="1">
    <source>
        <dbReference type="SAM" id="Coils"/>
    </source>
</evidence>
<feature type="coiled-coil region" evidence="1">
    <location>
        <begin position="31"/>
        <end position="82"/>
    </location>
</feature>
<feature type="region of interest" description="Disordered" evidence="2">
    <location>
        <begin position="230"/>
        <end position="271"/>
    </location>
</feature>
<dbReference type="RefSeq" id="XP_067758611.1">
    <property type="nucleotide sequence ID" value="XM_067902718.1"/>
</dbReference>
<feature type="compositionally biased region" description="Polar residues" evidence="2">
    <location>
        <begin position="155"/>
        <end position="179"/>
    </location>
</feature>
<feature type="compositionally biased region" description="Polar residues" evidence="2">
    <location>
        <begin position="258"/>
        <end position="268"/>
    </location>
</feature>
<feature type="region of interest" description="Disordered" evidence="2">
    <location>
        <begin position="892"/>
        <end position="946"/>
    </location>
</feature>
<dbReference type="AlphaFoldDB" id="A0A836ICB4"/>
<reference evidence="3 4" key="1">
    <citation type="submission" date="2021-02" db="EMBL/GenBank/DDBJ databases">
        <title>Porcisia hertigi Genome sequencing and assembly.</title>
        <authorList>
            <person name="Almutairi H."/>
            <person name="Gatherer D."/>
        </authorList>
    </citation>
    <scope>NUCLEOTIDE SEQUENCE [LARGE SCALE GENOMIC DNA]</scope>
    <source>
        <strain evidence="3 4">C119</strain>
    </source>
</reference>
<feature type="coiled-coil region" evidence="1">
    <location>
        <begin position="511"/>
        <end position="538"/>
    </location>
</feature>
<dbReference type="OrthoDB" id="273407at2759"/>
<feature type="region of interest" description="Disordered" evidence="2">
    <location>
        <begin position="323"/>
        <end position="390"/>
    </location>
</feature>
<keyword evidence="1" id="KW-0175">Coiled coil</keyword>
<accession>A0A836ICB4</accession>
<feature type="compositionally biased region" description="Low complexity" evidence="2">
    <location>
        <begin position="345"/>
        <end position="356"/>
    </location>
</feature>
<evidence type="ECO:0000313" key="4">
    <source>
        <dbReference type="Proteomes" id="UP000674318"/>
    </source>
</evidence>